<evidence type="ECO:0000313" key="9">
    <source>
        <dbReference type="Proteomes" id="UP000183639"/>
    </source>
</evidence>
<dbReference type="InterPro" id="IPR017896">
    <property type="entry name" value="4Fe4S_Fe-S-bd"/>
</dbReference>
<protein>
    <submittedName>
        <fullName evidence="8">Periplasmic nitrate reductase subunit NapG</fullName>
    </submittedName>
</protein>
<evidence type="ECO:0000259" key="7">
    <source>
        <dbReference type="PROSITE" id="PS51379"/>
    </source>
</evidence>
<proteinExistence type="predicted"/>
<dbReference type="InterPro" id="IPR017900">
    <property type="entry name" value="4Fe4S_Fe_S_CS"/>
</dbReference>
<gene>
    <name evidence="8" type="ORF">SAMN04487861_10145</name>
</gene>
<dbReference type="AlphaFoldDB" id="A0A1I3BLJ0"/>
<dbReference type="EMBL" id="FOQK01000001">
    <property type="protein sequence ID" value="SFH62799.1"/>
    <property type="molecule type" value="Genomic_DNA"/>
</dbReference>
<dbReference type="CDD" id="cd16373">
    <property type="entry name" value="DMSOR_beta_like"/>
    <property type="match status" value="1"/>
</dbReference>
<accession>A0A1I3BLJ0</accession>
<keyword evidence="5" id="KW-0408">Iron</keyword>
<evidence type="ECO:0000256" key="3">
    <source>
        <dbReference type="ARBA" id="ARBA00022485"/>
    </source>
</evidence>
<sequence length="185" mass="20228">MERRTFIKMAAGAGLLGLVFGVSKGRASPRLRPPGAEDEEMFLAKCARCGKCAEVCPLGCIQIAHAEDGILSLGTPYMTPLEHPCDLCMKCTEVCSTGALKTIPKEEVRMGIAVIDKDLCIARRDDDCQTCYRTCPQYGKAIKLEKLKYPVIDPDYCTGCGMCEHVCLGNPKAVHVKVREQEAKL</sequence>
<dbReference type="InterPro" id="IPR050157">
    <property type="entry name" value="PSI_iron-sulfur_center"/>
</dbReference>
<dbReference type="Proteomes" id="UP000183639">
    <property type="component" value="Unassembled WGS sequence"/>
</dbReference>
<dbReference type="SUPFAM" id="SSF54862">
    <property type="entry name" value="4Fe-4S ferredoxins"/>
    <property type="match status" value="1"/>
</dbReference>
<comment type="cofactor">
    <cofactor evidence="1">
        <name>[4Fe-4S] cluster</name>
        <dbReference type="ChEBI" id="CHEBI:49883"/>
    </cofactor>
</comment>
<feature type="domain" description="4Fe-4S ferredoxin-type" evidence="7">
    <location>
        <begin position="74"/>
        <end position="105"/>
    </location>
</feature>
<dbReference type="PANTHER" id="PTHR24960">
    <property type="entry name" value="PHOTOSYSTEM I IRON-SULFUR CENTER-RELATED"/>
    <property type="match status" value="1"/>
</dbReference>
<dbReference type="GO" id="GO:0051539">
    <property type="term" value="F:4 iron, 4 sulfur cluster binding"/>
    <property type="evidence" value="ECO:0007669"/>
    <property type="project" value="UniProtKB-KW"/>
</dbReference>
<evidence type="ECO:0000256" key="5">
    <source>
        <dbReference type="ARBA" id="ARBA00023004"/>
    </source>
</evidence>
<dbReference type="PROSITE" id="PS51379">
    <property type="entry name" value="4FE4S_FER_2"/>
    <property type="match status" value="4"/>
</dbReference>
<dbReference type="GO" id="GO:0046872">
    <property type="term" value="F:metal ion binding"/>
    <property type="evidence" value="ECO:0007669"/>
    <property type="project" value="UniProtKB-KW"/>
</dbReference>
<evidence type="ECO:0000256" key="2">
    <source>
        <dbReference type="ARBA" id="ARBA00003532"/>
    </source>
</evidence>
<dbReference type="Pfam" id="PF12800">
    <property type="entry name" value="Fer4_4"/>
    <property type="match status" value="1"/>
</dbReference>
<evidence type="ECO:0000256" key="4">
    <source>
        <dbReference type="ARBA" id="ARBA00022723"/>
    </source>
</evidence>
<keyword evidence="4" id="KW-0479">Metal-binding</keyword>
<dbReference type="Gene3D" id="3.30.70.20">
    <property type="match status" value="2"/>
</dbReference>
<evidence type="ECO:0000256" key="1">
    <source>
        <dbReference type="ARBA" id="ARBA00001966"/>
    </source>
</evidence>
<dbReference type="PROSITE" id="PS00198">
    <property type="entry name" value="4FE4S_FER_1"/>
    <property type="match status" value="1"/>
</dbReference>
<name>A0A1I3BLJ0_SELRU</name>
<dbReference type="PANTHER" id="PTHR24960:SF79">
    <property type="entry name" value="PHOTOSYSTEM I IRON-SULFUR CENTER"/>
    <property type="match status" value="1"/>
</dbReference>
<keyword evidence="3" id="KW-0004">4Fe-4S</keyword>
<comment type="function">
    <text evidence="2">Ferredoxins are iron-sulfur proteins that transfer electrons in a wide variety of metabolic reactions.</text>
</comment>
<evidence type="ECO:0000313" key="8">
    <source>
        <dbReference type="EMBL" id="SFH62799.1"/>
    </source>
</evidence>
<evidence type="ECO:0000256" key="6">
    <source>
        <dbReference type="ARBA" id="ARBA00023014"/>
    </source>
</evidence>
<feature type="domain" description="4Fe-4S ferredoxin-type" evidence="7">
    <location>
        <begin position="111"/>
        <end position="147"/>
    </location>
</feature>
<organism evidence="8 9">
    <name type="scientific">Selenomonas ruminantium</name>
    <dbReference type="NCBI Taxonomy" id="971"/>
    <lineage>
        <taxon>Bacteria</taxon>
        <taxon>Bacillati</taxon>
        <taxon>Bacillota</taxon>
        <taxon>Negativicutes</taxon>
        <taxon>Selenomonadales</taxon>
        <taxon>Selenomonadaceae</taxon>
        <taxon>Selenomonas</taxon>
    </lineage>
</organism>
<feature type="domain" description="4Fe-4S ferredoxin-type" evidence="7">
    <location>
        <begin position="37"/>
        <end position="66"/>
    </location>
</feature>
<dbReference type="Pfam" id="PF12838">
    <property type="entry name" value="Fer4_7"/>
    <property type="match status" value="1"/>
</dbReference>
<reference evidence="8 9" key="1">
    <citation type="submission" date="2016-10" db="EMBL/GenBank/DDBJ databases">
        <authorList>
            <person name="de Groot N.N."/>
        </authorList>
    </citation>
    <scope>NUCLEOTIDE SEQUENCE [LARGE SCALE GENOMIC DNA]</scope>
    <source>
        <strain evidence="8 9">Z108</strain>
    </source>
</reference>
<feature type="domain" description="4Fe-4S ferredoxin-type" evidence="7">
    <location>
        <begin position="148"/>
        <end position="179"/>
    </location>
</feature>
<keyword evidence="6" id="KW-0411">Iron-sulfur</keyword>